<name>A0A6G6Y4Y3_9SPHN</name>
<keyword evidence="3" id="KW-1185">Reference proteome</keyword>
<dbReference type="InterPro" id="IPR023346">
    <property type="entry name" value="Lysozyme-like_dom_sf"/>
</dbReference>
<dbReference type="RefSeq" id="WP_165326663.1">
    <property type="nucleotide sequence ID" value="NZ_CP049109.1"/>
</dbReference>
<dbReference type="Proteomes" id="UP000501568">
    <property type="component" value="Chromosome"/>
</dbReference>
<sequence length="339" mass="35414">MIGPETLASLPPARRAEIIFRTAQSEMSNRLWRAALGDTEGKGRNSDPNGLGSGGSGFPVETLMQLMGGGTATTGAAAVPGRQHCCCCEHDDAAGGAVAPTPNRVGELGTATIDTARAIAPQSDATLDLGPNQRYAGAISAASAATGVPAPAIAAIVDAESARHADGSWNPLSRNPRSSAAGLGQFLSGTWQDMAQTKGNWLNDVAAQRGWLDASGRVRPEARAELLQLRYDPEASIRTVADFARINLDRLESDGFRVRLDSETVAKAAYLSHHLGLGDARKFLGNAIGSDRARTLLTAQVGSAAAQARIADAGGAVQAHRQWLLGYIAQRVQPDRFTA</sequence>
<reference evidence="2 3" key="1">
    <citation type="submission" date="2020-02" db="EMBL/GenBank/DDBJ databases">
        <authorList>
            <person name="Zheng R.K."/>
            <person name="Sun C.M."/>
        </authorList>
    </citation>
    <scope>NUCLEOTIDE SEQUENCE [LARGE SCALE GENOMIC DNA]</scope>
    <source>
        <strain evidence="3">zrk23</strain>
    </source>
</reference>
<dbReference type="AlphaFoldDB" id="A0A6G6Y4Y3"/>
<evidence type="ECO:0000256" key="1">
    <source>
        <dbReference type="SAM" id="MobiDB-lite"/>
    </source>
</evidence>
<evidence type="ECO:0000313" key="2">
    <source>
        <dbReference type="EMBL" id="QIG79663.1"/>
    </source>
</evidence>
<dbReference type="Gene3D" id="1.10.530.10">
    <property type="match status" value="1"/>
</dbReference>
<gene>
    <name evidence="2" type="ORF">G5C33_07570</name>
</gene>
<dbReference type="SUPFAM" id="SSF53955">
    <property type="entry name" value="Lysozyme-like"/>
    <property type="match status" value="1"/>
</dbReference>
<protein>
    <submittedName>
        <fullName evidence="2">Lytic transglycosylase domain-containing protein</fullName>
    </submittedName>
</protein>
<feature type="region of interest" description="Disordered" evidence="1">
    <location>
        <begin position="38"/>
        <end position="58"/>
    </location>
</feature>
<dbReference type="KEGG" id="spzr:G5C33_07570"/>
<accession>A0A6G6Y4Y3</accession>
<organism evidence="2 3">
    <name type="scientific">Stakelama tenebrarum</name>
    <dbReference type="NCBI Taxonomy" id="2711215"/>
    <lineage>
        <taxon>Bacteria</taxon>
        <taxon>Pseudomonadati</taxon>
        <taxon>Pseudomonadota</taxon>
        <taxon>Alphaproteobacteria</taxon>
        <taxon>Sphingomonadales</taxon>
        <taxon>Sphingomonadaceae</taxon>
        <taxon>Stakelama</taxon>
    </lineage>
</organism>
<proteinExistence type="predicted"/>
<evidence type="ECO:0000313" key="3">
    <source>
        <dbReference type="Proteomes" id="UP000501568"/>
    </source>
</evidence>
<dbReference type="EMBL" id="CP049109">
    <property type="protein sequence ID" value="QIG79663.1"/>
    <property type="molecule type" value="Genomic_DNA"/>
</dbReference>